<protein>
    <submittedName>
        <fullName evidence="1">Beta-1-syntrophin</fullName>
    </submittedName>
</protein>
<keyword evidence="2" id="KW-1185">Reference proteome</keyword>
<reference evidence="1 2" key="1">
    <citation type="submission" date="2016-03" db="EMBL/GenBank/DDBJ databases">
        <title>Trachymyrmex septentrionalis WGS genome.</title>
        <authorList>
            <person name="Nygaard S."/>
            <person name="Hu H."/>
            <person name="Boomsma J."/>
            <person name="Zhang G."/>
        </authorList>
    </citation>
    <scope>NUCLEOTIDE SEQUENCE [LARGE SCALE GENOMIC DNA]</scope>
    <source>
        <strain evidence="1">Tsep2-gDNA-1</strain>
        <tissue evidence="1">Whole body</tissue>
    </source>
</reference>
<dbReference type="EMBL" id="KQ981623">
    <property type="protein sequence ID" value="KYN39204.1"/>
    <property type="molecule type" value="Genomic_DNA"/>
</dbReference>
<accession>A0A151JWT3</accession>
<dbReference type="Proteomes" id="UP000078541">
    <property type="component" value="Unassembled WGS sequence"/>
</dbReference>
<organism evidence="1 2">
    <name type="scientific">Trachymyrmex septentrionalis</name>
    <dbReference type="NCBI Taxonomy" id="34720"/>
    <lineage>
        <taxon>Eukaryota</taxon>
        <taxon>Metazoa</taxon>
        <taxon>Ecdysozoa</taxon>
        <taxon>Arthropoda</taxon>
        <taxon>Hexapoda</taxon>
        <taxon>Insecta</taxon>
        <taxon>Pterygota</taxon>
        <taxon>Neoptera</taxon>
        <taxon>Endopterygota</taxon>
        <taxon>Hymenoptera</taxon>
        <taxon>Apocrita</taxon>
        <taxon>Aculeata</taxon>
        <taxon>Formicoidea</taxon>
        <taxon>Formicidae</taxon>
        <taxon>Myrmicinae</taxon>
        <taxon>Trachymyrmex</taxon>
    </lineage>
</organism>
<evidence type="ECO:0000313" key="1">
    <source>
        <dbReference type="EMBL" id="KYN39204.1"/>
    </source>
</evidence>
<dbReference type="SUPFAM" id="SSF50729">
    <property type="entry name" value="PH domain-like"/>
    <property type="match status" value="1"/>
</dbReference>
<proteinExistence type="predicted"/>
<feature type="non-terminal residue" evidence="1">
    <location>
        <position position="1"/>
    </location>
</feature>
<gene>
    <name evidence="1" type="ORF">ALC56_06409</name>
</gene>
<evidence type="ECO:0000313" key="2">
    <source>
        <dbReference type="Proteomes" id="UP000078541"/>
    </source>
</evidence>
<dbReference type="AlphaFoldDB" id="A0A151JWT3"/>
<dbReference type="STRING" id="34720.A0A151JWT3"/>
<name>A0A151JWT3_9HYME</name>
<sequence length="206" mass="23879">LTTCFLVAVKYLREVTPYFRKASIIQEVGWELQRGFLSATPPPPKSPPRADTRYLPLQLCRLTRAHPSSDPGGMIIGNRLERRKLNVFSIYNYKHIYFHQFTNERISQMPRANEHTYVVQAWPVAKGEQKRSMSEKGVKKNRERRFCCVECACLHDACDREHHFAVENVQLHSSRVGNKQAGLYSSPFRKLAGAFLDHELQKPVFY</sequence>